<dbReference type="PROSITE" id="PS00063">
    <property type="entry name" value="ALDOKETO_REDUCTASE_3"/>
    <property type="match status" value="1"/>
</dbReference>
<dbReference type="InterPro" id="IPR020471">
    <property type="entry name" value="AKR"/>
</dbReference>
<evidence type="ECO:0000256" key="7">
    <source>
        <dbReference type="PIRSR" id="PIRSR000097-3"/>
    </source>
</evidence>
<dbReference type="PIRSF" id="PIRSF000097">
    <property type="entry name" value="AKR"/>
    <property type="match status" value="1"/>
</dbReference>
<dbReference type="InterPro" id="IPR023210">
    <property type="entry name" value="NADP_OxRdtase_dom"/>
</dbReference>
<dbReference type="Proteomes" id="UP000447434">
    <property type="component" value="Chromosome 12"/>
</dbReference>
<accession>A0A6A4PQ19</accession>
<dbReference type="PROSITE" id="PS00062">
    <property type="entry name" value="ALDOKETO_REDUCTASE_2"/>
    <property type="match status" value="1"/>
</dbReference>
<feature type="domain" description="NADP-dependent oxidoreductase" evidence="8">
    <location>
        <begin position="21"/>
        <end position="275"/>
    </location>
</feature>
<dbReference type="PANTHER" id="PTHR11732">
    <property type="entry name" value="ALDO/KETO REDUCTASE"/>
    <property type="match status" value="1"/>
</dbReference>
<feature type="active site" description="Proton donor" evidence="5">
    <location>
        <position position="52"/>
    </location>
</feature>
<evidence type="ECO:0000256" key="5">
    <source>
        <dbReference type="PIRSR" id="PIRSR000097-1"/>
    </source>
</evidence>
<reference evidence="10" key="1">
    <citation type="journal article" date="2020" name="Nat. Commun.">
        <title>Genome sequence of the cluster root forming white lupin.</title>
        <authorList>
            <person name="Hufnagel B."/>
            <person name="Marques A."/>
            <person name="Soriano A."/>
            <person name="Marques L."/>
            <person name="Divol F."/>
            <person name="Doumas P."/>
            <person name="Sallet E."/>
            <person name="Mancinotti D."/>
            <person name="Carrere S."/>
            <person name="Marande W."/>
            <person name="Arribat S."/>
            <person name="Keller J."/>
            <person name="Huneau C."/>
            <person name="Blein T."/>
            <person name="Aime D."/>
            <person name="Laguerre M."/>
            <person name="Taylor J."/>
            <person name="Schubert V."/>
            <person name="Nelson M."/>
            <person name="Geu-Flores F."/>
            <person name="Crespi M."/>
            <person name="Gallardo-Guerrero K."/>
            <person name="Delaux P.-M."/>
            <person name="Salse J."/>
            <person name="Berges H."/>
            <person name="Guyot R."/>
            <person name="Gouzy J."/>
            <person name="Peret B."/>
        </authorList>
    </citation>
    <scope>NUCLEOTIDE SEQUENCE [LARGE SCALE GENOMIC DNA]</scope>
    <source>
        <strain evidence="10">cv. Amiga</strain>
    </source>
</reference>
<dbReference type="EMBL" id="WOCE01000012">
    <property type="protein sequence ID" value="KAE9603344.1"/>
    <property type="molecule type" value="Genomic_DNA"/>
</dbReference>
<dbReference type="SUPFAM" id="SSF51430">
    <property type="entry name" value="NAD(P)-linked oxidoreductase"/>
    <property type="match status" value="1"/>
</dbReference>
<comment type="caution">
    <text evidence="9">The sequence shown here is derived from an EMBL/GenBank/DDBJ whole genome shotgun (WGS) entry which is preliminary data.</text>
</comment>
<evidence type="ECO:0000256" key="2">
    <source>
        <dbReference type="ARBA" id="ARBA00022857"/>
    </source>
</evidence>
<dbReference type="PRINTS" id="PR00069">
    <property type="entry name" value="ALDKETRDTASE"/>
</dbReference>
<evidence type="ECO:0000256" key="3">
    <source>
        <dbReference type="ARBA" id="ARBA00022990"/>
    </source>
</evidence>
<evidence type="ECO:0000256" key="1">
    <source>
        <dbReference type="ARBA" id="ARBA00007905"/>
    </source>
</evidence>
<dbReference type="PROSITE" id="PS00798">
    <property type="entry name" value="ALDOKETO_REDUCTASE_1"/>
    <property type="match status" value="1"/>
</dbReference>
<feature type="binding site" evidence="6">
    <location>
        <position position="114"/>
    </location>
    <ligand>
        <name>substrate</name>
    </ligand>
</feature>
<organism evidence="9 10">
    <name type="scientific">Lupinus albus</name>
    <name type="common">White lupine</name>
    <name type="synonym">Lupinus termis</name>
    <dbReference type="NCBI Taxonomy" id="3870"/>
    <lineage>
        <taxon>Eukaryota</taxon>
        <taxon>Viridiplantae</taxon>
        <taxon>Streptophyta</taxon>
        <taxon>Embryophyta</taxon>
        <taxon>Tracheophyta</taxon>
        <taxon>Spermatophyta</taxon>
        <taxon>Magnoliopsida</taxon>
        <taxon>eudicotyledons</taxon>
        <taxon>Gunneridae</taxon>
        <taxon>Pentapetalae</taxon>
        <taxon>rosids</taxon>
        <taxon>fabids</taxon>
        <taxon>Fabales</taxon>
        <taxon>Fabaceae</taxon>
        <taxon>Papilionoideae</taxon>
        <taxon>50 kb inversion clade</taxon>
        <taxon>genistoids sensu lato</taxon>
        <taxon>core genistoids</taxon>
        <taxon>Genisteae</taxon>
        <taxon>Lupinus</taxon>
    </lineage>
</organism>
<evidence type="ECO:0000313" key="9">
    <source>
        <dbReference type="EMBL" id="KAE9603344.1"/>
    </source>
</evidence>
<comment type="similarity">
    <text evidence="1">Belongs to the aldo/keto reductase family.</text>
</comment>
<keyword evidence="3" id="KW-0007">Acetylation</keyword>
<sequence>MGDDLRLLELKTGTHIPSVALGTWRAQPGIVADAIATAVKVGYRHIDCAQFYGNEKEIGDGLKKLFADGVVKREDMWITSKLWCDDHLPEDVPKAFDRTLRDLQLDYLDLYLIHWPVSMKNGCLIKPDIPSTWRAMEGLYNSGKARAIGVSNFSAKKLQDLLDVANVPPAVNQVELHPSFQQPNLHVFCKSKGVHLSGYAPLGKGPDRTNVLKNPVLHEAAEKLGKTPAQIALRWGLQMGHSVLPKSTNVTRIEENFDLFDWSIPEDLLDKISEIKQERLVTGGIFVSETSGGYKTTEELWDGE</sequence>
<keyword evidence="2" id="KW-0521">NADP</keyword>
<dbReference type="OrthoDB" id="416253at2759"/>
<gene>
    <name evidence="9" type="ORF">Lalb_Chr12g0209521</name>
</gene>
<dbReference type="CDD" id="cd19125">
    <property type="entry name" value="AKR_AKR4C1-15"/>
    <property type="match status" value="1"/>
</dbReference>
<dbReference type="Gene3D" id="3.20.20.100">
    <property type="entry name" value="NADP-dependent oxidoreductase domain"/>
    <property type="match status" value="1"/>
</dbReference>
<protein>
    <submittedName>
        <fullName evidence="9">Putative oxidoreductase</fullName>
    </submittedName>
</protein>
<dbReference type="InterPro" id="IPR036812">
    <property type="entry name" value="NAD(P)_OxRdtase_dom_sf"/>
</dbReference>
<keyword evidence="10" id="KW-1185">Reference proteome</keyword>
<feature type="site" description="Lowers pKa of active site Tyr" evidence="7">
    <location>
        <position position="81"/>
    </location>
</feature>
<evidence type="ECO:0000259" key="8">
    <source>
        <dbReference type="Pfam" id="PF00248"/>
    </source>
</evidence>
<dbReference type="AlphaFoldDB" id="A0A6A4PQ19"/>
<dbReference type="Pfam" id="PF00248">
    <property type="entry name" value="Aldo_ket_red"/>
    <property type="match status" value="1"/>
</dbReference>
<proteinExistence type="inferred from homology"/>
<keyword evidence="4" id="KW-0560">Oxidoreductase</keyword>
<dbReference type="FunFam" id="3.20.20.100:FF:000010">
    <property type="entry name" value="NADPH-dependent aldo-keto reductase, chloroplastic"/>
    <property type="match status" value="1"/>
</dbReference>
<name>A0A6A4PQ19_LUPAL</name>
<dbReference type="InterPro" id="IPR018170">
    <property type="entry name" value="Aldo/ket_reductase_CS"/>
</dbReference>
<dbReference type="InterPro" id="IPR044498">
    <property type="entry name" value="AKR4C"/>
</dbReference>
<evidence type="ECO:0000256" key="4">
    <source>
        <dbReference type="ARBA" id="ARBA00023002"/>
    </source>
</evidence>
<dbReference type="GO" id="GO:0016491">
    <property type="term" value="F:oxidoreductase activity"/>
    <property type="evidence" value="ECO:0007669"/>
    <property type="project" value="UniProtKB-KW"/>
</dbReference>
<evidence type="ECO:0000256" key="6">
    <source>
        <dbReference type="PIRSR" id="PIRSR000097-2"/>
    </source>
</evidence>
<evidence type="ECO:0000313" key="10">
    <source>
        <dbReference type="Proteomes" id="UP000447434"/>
    </source>
</evidence>